<evidence type="ECO:0000256" key="2">
    <source>
        <dbReference type="ARBA" id="ARBA00022630"/>
    </source>
</evidence>
<accession>A0A8H5N4H6</accession>
<keyword evidence="7" id="KW-0472">Membrane</keyword>
<feature type="region of interest" description="Disordered" evidence="6">
    <location>
        <begin position="514"/>
        <end position="544"/>
    </location>
</feature>
<dbReference type="PANTHER" id="PTHR13789">
    <property type="entry name" value="MONOOXYGENASE"/>
    <property type="match status" value="1"/>
</dbReference>
<keyword evidence="10" id="KW-1185">Reference proteome</keyword>
<keyword evidence="7" id="KW-0812">Transmembrane</keyword>
<dbReference type="Gene3D" id="3.50.50.60">
    <property type="entry name" value="FAD/NAD(P)-binding domain"/>
    <property type="match status" value="1"/>
</dbReference>
<feature type="domain" description="FAD-binding" evidence="8">
    <location>
        <begin position="167"/>
        <end position="496"/>
    </location>
</feature>
<evidence type="ECO:0000256" key="4">
    <source>
        <dbReference type="ARBA" id="ARBA00023002"/>
    </source>
</evidence>
<dbReference type="GO" id="GO:0004497">
    <property type="term" value="F:monooxygenase activity"/>
    <property type="evidence" value="ECO:0007669"/>
    <property type="project" value="UniProtKB-KW"/>
</dbReference>
<protein>
    <submittedName>
        <fullName evidence="9">Salicylate hydroxylase</fullName>
    </submittedName>
</protein>
<sequence length="544" mass="59389">MDLEDDPKTAIPQPQKLPRFRNLGLALRALTLCVTISGIVVAAIPASRNAEAIGILGPAVSLLQLFVKLSANHLVIHCFIALGSIACLACFGWFRDWWPGGSALDDDTEPSEPLFLAALVLASPNKSSHHIRGFSMSTWETLALNLSLLKSAVGKRISSLDMKTQRIVIVGGGLGGLTAACRLARDGHNVDLFERSQSLSTASGAIFVRSNGVRCFYRWQMREAFEAVTAPIKEHEIRNGNTNELLHTLNPGIYSECPEWSTDRQALQTVLNDEACKAGAKVHFGKEIVTVEEDDQAAYATCKDGSRNTADLVLVADGISSRLRSQVLSHVDPSRLTVIRAPSTHYPTEIPANMLANDERTKSLCEQPESENGISGLAMVDSEASEQKLFDATDDSEVVKSFFSSFNPTVVALANMVQSCSRWRLARLEPLDTWSSPKRRLVLLGDSAHAMLPNLAEGFSSIVEDIDALSILFSESSRDVPGVIEAWEKIRIPRVMRLQNGSTWNYKLYNSGKPPGSELTDEQRALPMGEGNGNAPFNTLPFDK</sequence>
<dbReference type="InterPro" id="IPR036188">
    <property type="entry name" value="FAD/NAD-bd_sf"/>
</dbReference>
<dbReference type="GO" id="GO:0071949">
    <property type="term" value="F:FAD binding"/>
    <property type="evidence" value="ECO:0007669"/>
    <property type="project" value="InterPro"/>
</dbReference>
<dbReference type="PRINTS" id="PR00420">
    <property type="entry name" value="RNGMNOXGNASE"/>
</dbReference>
<keyword evidence="3" id="KW-0274">FAD</keyword>
<evidence type="ECO:0000256" key="7">
    <source>
        <dbReference type="SAM" id="Phobius"/>
    </source>
</evidence>
<keyword evidence="5" id="KW-0503">Monooxygenase</keyword>
<evidence type="ECO:0000256" key="1">
    <source>
        <dbReference type="ARBA" id="ARBA00007992"/>
    </source>
</evidence>
<dbReference type="SUPFAM" id="SSF51905">
    <property type="entry name" value="FAD/NAD(P)-binding domain"/>
    <property type="match status" value="1"/>
</dbReference>
<name>A0A8H5N4H6_9HYPO</name>
<evidence type="ECO:0000256" key="5">
    <source>
        <dbReference type="ARBA" id="ARBA00023033"/>
    </source>
</evidence>
<evidence type="ECO:0000259" key="8">
    <source>
        <dbReference type="Pfam" id="PF01494"/>
    </source>
</evidence>
<evidence type="ECO:0000256" key="6">
    <source>
        <dbReference type="SAM" id="MobiDB-lite"/>
    </source>
</evidence>
<dbReference type="OrthoDB" id="420606at2759"/>
<gene>
    <name evidence="9" type="ORF">FPHYL_9123</name>
</gene>
<evidence type="ECO:0000313" key="10">
    <source>
        <dbReference type="Proteomes" id="UP000582016"/>
    </source>
</evidence>
<feature type="transmembrane region" description="Helical" evidence="7">
    <location>
        <begin position="25"/>
        <end position="44"/>
    </location>
</feature>
<feature type="transmembrane region" description="Helical" evidence="7">
    <location>
        <begin position="74"/>
        <end position="94"/>
    </location>
</feature>
<keyword evidence="2" id="KW-0285">Flavoprotein</keyword>
<dbReference type="Pfam" id="PF01494">
    <property type="entry name" value="FAD_binding_3"/>
    <property type="match status" value="1"/>
</dbReference>
<comment type="caution">
    <text evidence="9">The sequence shown here is derived from an EMBL/GenBank/DDBJ whole genome shotgun (WGS) entry which is preliminary data.</text>
</comment>
<feature type="transmembrane region" description="Helical" evidence="7">
    <location>
        <begin position="50"/>
        <end position="67"/>
    </location>
</feature>
<dbReference type="InterPro" id="IPR002938">
    <property type="entry name" value="FAD-bd"/>
</dbReference>
<dbReference type="Proteomes" id="UP000582016">
    <property type="component" value="Unassembled WGS sequence"/>
</dbReference>
<dbReference type="AlphaFoldDB" id="A0A8H5N4H6"/>
<organism evidence="9 10">
    <name type="scientific">Fusarium phyllophilum</name>
    <dbReference type="NCBI Taxonomy" id="47803"/>
    <lineage>
        <taxon>Eukaryota</taxon>
        <taxon>Fungi</taxon>
        <taxon>Dikarya</taxon>
        <taxon>Ascomycota</taxon>
        <taxon>Pezizomycotina</taxon>
        <taxon>Sordariomycetes</taxon>
        <taxon>Hypocreomycetidae</taxon>
        <taxon>Hypocreales</taxon>
        <taxon>Nectriaceae</taxon>
        <taxon>Fusarium</taxon>
        <taxon>Fusarium fujikuroi species complex</taxon>
    </lineage>
</organism>
<reference evidence="9 10" key="1">
    <citation type="submission" date="2020-05" db="EMBL/GenBank/DDBJ databases">
        <title>Identification and distribution of gene clusters putatively required for synthesis of sphingolipid metabolism inhibitors in phylogenetically diverse species of the filamentous fungus Fusarium.</title>
        <authorList>
            <person name="Kim H.-S."/>
            <person name="Busman M."/>
            <person name="Brown D.W."/>
            <person name="Divon H."/>
            <person name="Uhlig S."/>
            <person name="Proctor R.H."/>
        </authorList>
    </citation>
    <scope>NUCLEOTIDE SEQUENCE [LARGE SCALE GENOMIC DNA]</scope>
    <source>
        <strain evidence="9 10">NRRL 13617</strain>
    </source>
</reference>
<dbReference type="EMBL" id="JAAOAQ010000372">
    <property type="protein sequence ID" value="KAF5551498.1"/>
    <property type="molecule type" value="Genomic_DNA"/>
</dbReference>
<keyword evidence="4" id="KW-0560">Oxidoreductase</keyword>
<evidence type="ECO:0000256" key="3">
    <source>
        <dbReference type="ARBA" id="ARBA00022827"/>
    </source>
</evidence>
<evidence type="ECO:0000313" key="9">
    <source>
        <dbReference type="EMBL" id="KAF5551498.1"/>
    </source>
</evidence>
<proteinExistence type="inferred from homology"/>
<dbReference type="InterPro" id="IPR050493">
    <property type="entry name" value="FAD-dep_Monooxygenase_BioMet"/>
</dbReference>
<keyword evidence="7" id="KW-1133">Transmembrane helix</keyword>
<comment type="similarity">
    <text evidence="1">Belongs to the paxM FAD-dependent monooxygenase family.</text>
</comment>
<dbReference type="PANTHER" id="PTHR13789:SF309">
    <property type="entry name" value="PUTATIVE (AFU_ORTHOLOGUE AFUA_6G14510)-RELATED"/>
    <property type="match status" value="1"/>
</dbReference>